<feature type="compositionally biased region" description="Basic and acidic residues" evidence="1">
    <location>
        <begin position="1"/>
        <end position="11"/>
    </location>
</feature>
<dbReference type="EMBL" id="BGPR01000385">
    <property type="protein sequence ID" value="GBM17269.1"/>
    <property type="molecule type" value="Genomic_DNA"/>
</dbReference>
<dbReference type="AlphaFoldDB" id="A0A4Y2DM67"/>
<comment type="caution">
    <text evidence="2">The sequence shown here is derived from an EMBL/GenBank/DDBJ whole genome shotgun (WGS) entry which is preliminary data.</text>
</comment>
<gene>
    <name evidence="2" type="ORF">AVEN_223803_1</name>
</gene>
<sequence length="97" mass="10765">MALRVDARNETRNPPSGGRGEGWQKFCDFEFCLKTNFGTSMNALPNFSAEMGGKKTSLRINGIPSLQVNAQLKAGGWRRCIYDVTVMSDESTPFILM</sequence>
<organism evidence="2 3">
    <name type="scientific">Araneus ventricosus</name>
    <name type="common">Orbweaver spider</name>
    <name type="synonym">Epeira ventricosa</name>
    <dbReference type="NCBI Taxonomy" id="182803"/>
    <lineage>
        <taxon>Eukaryota</taxon>
        <taxon>Metazoa</taxon>
        <taxon>Ecdysozoa</taxon>
        <taxon>Arthropoda</taxon>
        <taxon>Chelicerata</taxon>
        <taxon>Arachnida</taxon>
        <taxon>Araneae</taxon>
        <taxon>Araneomorphae</taxon>
        <taxon>Entelegynae</taxon>
        <taxon>Araneoidea</taxon>
        <taxon>Araneidae</taxon>
        <taxon>Araneus</taxon>
    </lineage>
</organism>
<evidence type="ECO:0000313" key="3">
    <source>
        <dbReference type="Proteomes" id="UP000499080"/>
    </source>
</evidence>
<evidence type="ECO:0000313" key="2">
    <source>
        <dbReference type="EMBL" id="GBM17269.1"/>
    </source>
</evidence>
<keyword evidence="3" id="KW-1185">Reference proteome</keyword>
<protein>
    <submittedName>
        <fullName evidence="2">Uncharacterized protein</fullName>
    </submittedName>
</protein>
<dbReference type="Proteomes" id="UP000499080">
    <property type="component" value="Unassembled WGS sequence"/>
</dbReference>
<evidence type="ECO:0000256" key="1">
    <source>
        <dbReference type="SAM" id="MobiDB-lite"/>
    </source>
</evidence>
<name>A0A4Y2DM67_ARAVE</name>
<accession>A0A4Y2DM67</accession>
<feature type="region of interest" description="Disordered" evidence="1">
    <location>
        <begin position="1"/>
        <end position="22"/>
    </location>
</feature>
<reference evidence="2 3" key="1">
    <citation type="journal article" date="2019" name="Sci. Rep.">
        <title>Orb-weaving spider Araneus ventricosus genome elucidates the spidroin gene catalogue.</title>
        <authorList>
            <person name="Kono N."/>
            <person name="Nakamura H."/>
            <person name="Ohtoshi R."/>
            <person name="Moran D.A.P."/>
            <person name="Shinohara A."/>
            <person name="Yoshida Y."/>
            <person name="Fujiwara M."/>
            <person name="Mori M."/>
            <person name="Tomita M."/>
            <person name="Arakawa K."/>
        </authorList>
    </citation>
    <scope>NUCLEOTIDE SEQUENCE [LARGE SCALE GENOMIC DNA]</scope>
</reference>
<proteinExistence type="predicted"/>